<dbReference type="EMBL" id="JACBKZ010000013">
    <property type="protein sequence ID" value="KAF5935479.1"/>
    <property type="molecule type" value="Genomic_DNA"/>
</dbReference>
<feature type="region of interest" description="Disordered" evidence="2">
    <location>
        <begin position="78"/>
        <end position="99"/>
    </location>
</feature>
<dbReference type="Pfam" id="PF00240">
    <property type="entry name" value="ubiquitin"/>
    <property type="match status" value="1"/>
</dbReference>
<accession>A0A7J7G440</accession>
<dbReference type="Proteomes" id="UP000593564">
    <property type="component" value="Unassembled WGS sequence"/>
</dbReference>
<evidence type="ECO:0008006" key="7">
    <source>
        <dbReference type="Google" id="ProtNLM"/>
    </source>
</evidence>
<sequence length="372" mass="41555">MDGDQMNLEDKVLSVKIPTDGANCMGSKYSGVPVFLSSEFRRYLITCEQITVSYPAVCGRKHPPTNFHCLNQDMLKRNSKPTGMSSPVMPTKGSGSGSSEAAACWEVRPGGMLVQKRNSDQNNASFQIPKIKVRVKFGSSYHELNISPQASFGDLKKMLAKPTGLHPQDQKLIYRDRERDSKVFLEVAGVNDGSKIELIEGAMSRERQVLESRRNDKMDKAAKSIAEIGLVVDNLAKQVANLEAEIYGGKKVAETVLLNLIELLMTQLLKLDEIVADGGAKQQRRDQVRRVQKYIEILDVLKIKNGGNDDKAPLSQQKQKHYGRTKWERFESDMAAPPPPPFTSSSSVDQFQFPFGNLSFRTPQFEYSQKHA</sequence>
<dbReference type="InterPro" id="IPR036533">
    <property type="entry name" value="BAG_dom_sf"/>
</dbReference>
<evidence type="ECO:0000313" key="5">
    <source>
        <dbReference type="EMBL" id="KAF5935479.1"/>
    </source>
</evidence>
<evidence type="ECO:0000259" key="3">
    <source>
        <dbReference type="PROSITE" id="PS50053"/>
    </source>
</evidence>
<dbReference type="AlphaFoldDB" id="A0A7J7G440"/>
<evidence type="ECO:0000256" key="2">
    <source>
        <dbReference type="SAM" id="MobiDB-lite"/>
    </source>
</evidence>
<reference evidence="5 6" key="2">
    <citation type="submission" date="2020-07" db="EMBL/GenBank/DDBJ databases">
        <title>Genome assembly of wild tea tree DASZ reveals pedigree and selection history of tea varieties.</title>
        <authorList>
            <person name="Zhang W."/>
        </authorList>
    </citation>
    <scope>NUCLEOTIDE SEQUENCE [LARGE SCALE GENOMIC DNA]</scope>
    <source>
        <strain evidence="6">cv. G240</strain>
        <tissue evidence="5">Leaf</tissue>
    </source>
</reference>
<evidence type="ECO:0000313" key="6">
    <source>
        <dbReference type="Proteomes" id="UP000593564"/>
    </source>
</evidence>
<evidence type="ECO:0000256" key="1">
    <source>
        <dbReference type="ARBA" id="ARBA00023186"/>
    </source>
</evidence>
<evidence type="ECO:0000259" key="4">
    <source>
        <dbReference type="PROSITE" id="PS51035"/>
    </source>
</evidence>
<dbReference type="InterPro" id="IPR029071">
    <property type="entry name" value="Ubiquitin-like_domsf"/>
</dbReference>
<dbReference type="SUPFAM" id="SSF63491">
    <property type="entry name" value="BAG domain"/>
    <property type="match status" value="1"/>
</dbReference>
<dbReference type="GO" id="GO:0005737">
    <property type="term" value="C:cytoplasm"/>
    <property type="evidence" value="ECO:0007669"/>
    <property type="project" value="TreeGrafter"/>
</dbReference>
<dbReference type="Gene3D" id="3.10.20.90">
    <property type="entry name" value="Phosphatidylinositol 3-kinase Catalytic Subunit, Chain A, domain 1"/>
    <property type="match status" value="1"/>
</dbReference>
<dbReference type="SMART" id="SM00264">
    <property type="entry name" value="BAG"/>
    <property type="match status" value="1"/>
</dbReference>
<keyword evidence="1" id="KW-0143">Chaperone</keyword>
<proteinExistence type="predicted"/>
<dbReference type="InterPro" id="IPR003103">
    <property type="entry name" value="BAG_domain"/>
</dbReference>
<reference evidence="6" key="1">
    <citation type="journal article" date="2020" name="Nat. Commun.">
        <title>Genome assembly of wild tea tree DASZ reveals pedigree and selection history of tea varieties.</title>
        <authorList>
            <person name="Zhang W."/>
            <person name="Zhang Y."/>
            <person name="Qiu H."/>
            <person name="Guo Y."/>
            <person name="Wan H."/>
            <person name="Zhang X."/>
            <person name="Scossa F."/>
            <person name="Alseekh S."/>
            <person name="Zhang Q."/>
            <person name="Wang P."/>
            <person name="Xu L."/>
            <person name="Schmidt M.H."/>
            <person name="Jia X."/>
            <person name="Li D."/>
            <person name="Zhu A."/>
            <person name="Guo F."/>
            <person name="Chen W."/>
            <person name="Ni D."/>
            <person name="Usadel B."/>
            <person name="Fernie A.R."/>
            <person name="Wen W."/>
        </authorList>
    </citation>
    <scope>NUCLEOTIDE SEQUENCE [LARGE SCALE GENOMIC DNA]</scope>
    <source>
        <strain evidence="6">cv. G240</strain>
    </source>
</reference>
<organism evidence="5 6">
    <name type="scientific">Camellia sinensis</name>
    <name type="common">Tea plant</name>
    <name type="synonym">Thea sinensis</name>
    <dbReference type="NCBI Taxonomy" id="4442"/>
    <lineage>
        <taxon>Eukaryota</taxon>
        <taxon>Viridiplantae</taxon>
        <taxon>Streptophyta</taxon>
        <taxon>Embryophyta</taxon>
        <taxon>Tracheophyta</taxon>
        <taxon>Spermatophyta</taxon>
        <taxon>Magnoliopsida</taxon>
        <taxon>eudicotyledons</taxon>
        <taxon>Gunneridae</taxon>
        <taxon>Pentapetalae</taxon>
        <taxon>asterids</taxon>
        <taxon>Ericales</taxon>
        <taxon>Theaceae</taxon>
        <taxon>Camellia</taxon>
    </lineage>
</organism>
<dbReference type="PROSITE" id="PS50053">
    <property type="entry name" value="UBIQUITIN_2"/>
    <property type="match status" value="1"/>
</dbReference>
<keyword evidence="6" id="KW-1185">Reference proteome</keyword>
<dbReference type="InterPro" id="IPR000626">
    <property type="entry name" value="Ubiquitin-like_dom"/>
</dbReference>
<protein>
    <recommendedName>
        <fullName evidence="7">BAG domain-containing protein</fullName>
    </recommendedName>
</protein>
<gene>
    <name evidence="5" type="ORF">HYC85_026608</name>
</gene>
<dbReference type="SUPFAM" id="SSF54236">
    <property type="entry name" value="Ubiquitin-like"/>
    <property type="match status" value="1"/>
</dbReference>
<dbReference type="GO" id="GO:0051087">
    <property type="term" value="F:protein-folding chaperone binding"/>
    <property type="evidence" value="ECO:0007669"/>
    <property type="project" value="InterPro"/>
</dbReference>
<dbReference type="GO" id="GO:0000774">
    <property type="term" value="F:adenyl-nucleotide exchange factor activity"/>
    <property type="evidence" value="ECO:0007669"/>
    <property type="project" value="TreeGrafter"/>
</dbReference>
<dbReference type="InterPro" id="IPR039773">
    <property type="entry name" value="BAG_chaperone_regulator"/>
</dbReference>
<dbReference type="GO" id="GO:0050821">
    <property type="term" value="P:protein stabilization"/>
    <property type="evidence" value="ECO:0007669"/>
    <property type="project" value="TreeGrafter"/>
</dbReference>
<dbReference type="PANTHER" id="PTHR12329">
    <property type="entry name" value="BCL2-ASSOCIATED ATHANOGENE"/>
    <property type="match status" value="1"/>
</dbReference>
<name>A0A7J7G440_CAMSI</name>
<dbReference type="CDD" id="cd17054">
    <property type="entry name" value="Ubl_AtBAG1_like"/>
    <property type="match status" value="1"/>
</dbReference>
<dbReference type="PROSITE" id="PS51035">
    <property type="entry name" value="BAG"/>
    <property type="match status" value="1"/>
</dbReference>
<feature type="domain" description="BAG" evidence="4">
    <location>
        <begin position="224"/>
        <end position="302"/>
    </location>
</feature>
<dbReference type="Pfam" id="PF02179">
    <property type="entry name" value="BAG"/>
    <property type="match status" value="1"/>
</dbReference>
<feature type="domain" description="Ubiquitin-like" evidence="3">
    <location>
        <begin position="131"/>
        <end position="199"/>
    </location>
</feature>
<dbReference type="PANTHER" id="PTHR12329:SF38">
    <property type="entry name" value="BAG FAMILY MOLECULAR CHAPERONE REGULATOR-LIKE PROTEIN"/>
    <property type="match status" value="1"/>
</dbReference>
<dbReference type="Gene3D" id="1.20.58.120">
    <property type="entry name" value="BAG domain"/>
    <property type="match status" value="1"/>
</dbReference>
<comment type="caution">
    <text evidence="5">The sequence shown here is derived from an EMBL/GenBank/DDBJ whole genome shotgun (WGS) entry which is preliminary data.</text>
</comment>